<evidence type="ECO:0000259" key="1">
    <source>
        <dbReference type="PROSITE" id="PS50943"/>
    </source>
</evidence>
<dbReference type="CDD" id="cd00093">
    <property type="entry name" value="HTH_XRE"/>
    <property type="match status" value="1"/>
</dbReference>
<feature type="domain" description="HTH cro/C1-type" evidence="1">
    <location>
        <begin position="4"/>
        <end position="57"/>
    </location>
</feature>
<proteinExistence type="predicted"/>
<dbReference type="InterPro" id="IPR010982">
    <property type="entry name" value="Lambda_DNA-bd_dom_sf"/>
</dbReference>
<dbReference type="SMART" id="SM00530">
    <property type="entry name" value="HTH_XRE"/>
    <property type="match status" value="1"/>
</dbReference>
<reference evidence="2 3" key="1">
    <citation type="submission" date="2019-03" db="EMBL/GenBank/DDBJ databases">
        <authorList>
            <consortium name="Pathogen Informatics"/>
        </authorList>
    </citation>
    <scope>NUCLEOTIDE SEQUENCE [LARGE SCALE GENOMIC DNA]</scope>
    <source>
        <strain evidence="2 3">NCTC12126</strain>
    </source>
</reference>
<evidence type="ECO:0000313" key="2">
    <source>
        <dbReference type="EMBL" id="VFS19525.1"/>
    </source>
</evidence>
<gene>
    <name evidence="2" type="ORF">NCTC12126_01667</name>
</gene>
<dbReference type="Proteomes" id="UP000351155">
    <property type="component" value="Unassembled WGS sequence"/>
</dbReference>
<dbReference type="GO" id="GO:0003677">
    <property type="term" value="F:DNA binding"/>
    <property type="evidence" value="ECO:0007669"/>
    <property type="project" value="InterPro"/>
</dbReference>
<dbReference type="AlphaFoldDB" id="A0A484XAR2"/>
<dbReference type="Pfam" id="PF01381">
    <property type="entry name" value="HTH_3"/>
    <property type="match status" value="1"/>
</dbReference>
<dbReference type="SUPFAM" id="SSF47413">
    <property type="entry name" value="lambda repressor-like DNA-binding domains"/>
    <property type="match status" value="1"/>
</dbReference>
<dbReference type="PROSITE" id="PS50943">
    <property type="entry name" value="HTH_CROC1"/>
    <property type="match status" value="1"/>
</dbReference>
<evidence type="ECO:0000313" key="3">
    <source>
        <dbReference type="Proteomes" id="UP000351155"/>
    </source>
</evidence>
<organism evidence="2 3">
    <name type="scientific">Enterobacter cancerogenus</name>
    <dbReference type="NCBI Taxonomy" id="69218"/>
    <lineage>
        <taxon>Bacteria</taxon>
        <taxon>Pseudomonadati</taxon>
        <taxon>Pseudomonadota</taxon>
        <taxon>Gammaproteobacteria</taxon>
        <taxon>Enterobacterales</taxon>
        <taxon>Enterobacteriaceae</taxon>
        <taxon>Enterobacter</taxon>
        <taxon>Enterobacter cloacae complex</taxon>
    </lineage>
</organism>
<accession>A0A484XAR2</accession>
<dbReference type="Gene3D" id="1.10.260.40">
    <property type="entry name" value="lambda repressor-like DNA-binding domains"/>
    <property type="match status" value="1"/>
</dbReference>
<dbReference type="EMBL" id="CAADIW010000008">
    <property type="protein sequence ID" value="VFS19525.1"/>
    <property type="molecule type" value="Genomic_DNA"/>
</dbReference>
<dbReference type="RefSeq" id="WP_141113839.1">
    <property type="nucleotide sequence ID" value="NZ_JBJDOB010000001.1"/>
</dbReference>
<dbReference type="InterPro" id="IPR001387">
    <property type="entry name" value="Cro/C1-type_HTH"/>
</dbReference>
<protein>
    <submittedName>
        <fullName evidence="2">Helix-turn-helix domain-containing protein</fullName>
    </submittedName>
</protein>
<sequence>MNNIASERQSLGLTQEQLALMFGWRQSRISNYENGTRKPNLNDCRRIVEKFNELGSQCTLDSVFPPNSQQE</sequence>
<name>A0A484XAR2_9ENTR</name>